<name>A0A4P9ZYG7_9FUNG</name>
<evidence type="ECO:0000313" key="1">
    <source>
        <dbReference type="EMBL" id="RKP38727.1"/>
    </source>
</evidence>
<dbReference type="EMBL" id="ML002336">
    <property type="protein sequence ID" value="RKP38727.1"/>
    <property type="molecule type" value="Genomic_DNA"/>
</dbReference>
<sequence>MSSADQPPFYINKRAGDRFSTRPDLRAKYYRRVHNPERLKPTVGHRRIHFLSHVFVA</sequence>
<evidence type="ECO:0000313" key="2">
    <source>
        <dbReference type="Proteomes" id="UP000268162"/>
    </source>
</evidence>
<gene>
    <name evidence="1" type="ORF">BJ085DRAFT_40692</name>
</gene>
<feature type="non-terminal residue" evidence="1">
    <location>
        <position position="57"/>
    </location>
</feature>
<protein>
    <submittedName>
        <fullName evidence="1">Uncharacterized protein</fullName>
    </submittedName>
</protein>
<accession>A0A4P9ZYG7</accession>
<keyword evidence="2" id="KW-1185">Reference proteome</keyword>
<reference evidence="2" key="1">
    <citation type="journal article" date="2018" name="Nat. Microbiol.">
        <title>Leveraging single-cell genomics to expand the fungal tree of life.</title>
        <authorList>
            <person name="Ahrendt S.R."/>
            <person name="Quandt C.A."/>
            <person name="Ciobanu D."/>
            <person name="Clum A."/>
            <person name="Salamov A."/>
            <person name="Andreopoulos B."/>
            <person name="Cheng J.F."/>
            <person name="Woyke T."/>
            <person name="Pelin A."/>
            <person name="Henrissat B."/>
            <person name="Reynolds N.K."/>
            <person name="Benny G.L."/>
            <person name="Smith M.E."/>
            <person name="James T.Y."/>
            <person name="Grigoriev I.V."/>
        </authorList>
    </citation>
    <scope>NUCLEOTIDE SEQUENCE [LARGE SCALE GENOMIC DNA]</scope>
    <source>
        <strain evidence="2">RSA 468</strain>
    </source>
</reference>
<dbReference type="AlphaFoldDB" id="A0A4P9ZYG7"/>
<proteinExistence type="predicted"/>
<organism evidence="1 2">
    <name type="scientific">Dimargaris cristalligena</name>
    <dbReference type="NCBI Taxonomy" id="215637"/>
    <lineage>
        <taxon>Eukaryota</taxon>
        <taxon>Fungi</taxon>
        <taxon>Fungi incertae sedis</taxon>
        <taxon>Zoopagomycota</taxon>
        <taxon>Kickxellomycotina</taxon>
        <taxon>Dimargaritomycetes</taxon>
        <taxon>Dimargaritales</taxon>
        <taxon>Dimargaritaceae</taxon>
        <taxon>Dimargaris</taxon>
    </lineage>
</organism>
<dbReference type="Proteomes" id="UP000268162">
    <property type="component" value="Unassembled WGS sequence"/>
</dbReference>